<dbReference type="SUPFAM" id="SSF52540">
    <property type="entry name" value="P-loop containing nucleoside triphosphate hydrolases"/>
    <property type="match status" value="1"/>
</dbReference>
<protein>
    <submittedName>
        <fullName evidence="1">Uncharacterized protein</fullName>
    </submittedName>
</protein>
<dbReference type="InterPro" id="IPR027417">
    <property type="entry name" value="P-loop_NTPase"/>
</dbReference>
<accession>A0A7X0IA33</accession>
<dbReference type="AlphaFoldDB" id="A0A7X0IA33"/>
<dbReference type="Proteomes" id="UP000555564">
    <property type="component" value="Unassembled WGS sequence"/>
</dbReference>
<organism evidence="1 2">
    <name type="scientific">Sphaerisporangium rubeum</name>
    <dbReference type="NCBI Taxonomy" id="321317"/>
    <lineage>
        <taxon>Bacteria</taxon>
        <taxon>Bacillati</taxon>
        <taxon>Actinomycetota</taxon>
        <taxon>Actinomycetes</taxon>
        <taxon>Streptosporangiales</taxon>
        <taxon>Streptosporangiaceae</taxon>
        <taxon>Sphaerisporangium</taxon>
    </lineage>
</organism>
<evidence type="ECO:0000313" key="2">
    <source>
        <dbReference type="Proteomes" id="UP000555564"/>
    </source>
</evidence>
<sequence>MAGSGNVKVGQVFVAGGLPTLTYISREEYRLEQKIQDYLDERHRILSISGPTKTGKTVLVKSVLAREDAIWLSGGTISSLDELWSLIADYLGLITQVETTQTSSETDSRTTKGELGVGVLKGAKEGQSATSYTTSDRTARSRSISSVARDALRSGLHSLVIDDFHYIEPDVQLQIVRGLKDLVFDGLPVIVIAVPHRAYDVVRVEKEMTGRVEQLEVGFWSKNELLAIAHKGFEALNVQDPNGEVAERLAGESFSSPHLMQTFCLHVCKENGVRERSQEGAIITAPIWDDFFAARASNTSRTAFDMLVQGPRQRTDRKVRTLKSGTATDIYGVVLAGIAHTGPLTSVTYEALRASLREILSSEVPQRQEITRVLEEMSKIARVHIEGEPVVDYDESLSRLYISDPFFAFFLRWRVDADVDPKSEEVKAIIAGQANNSAVGQRVLYWRTHGMN</sequence>
<dbReference type="RefSeq" id="WP_184978630.1">
    <property type="nucleotide sequence ID" value="NZ_BAAALO010000033.1"/>
</dbReference>
<comment type="caution">
    <text evidence="1">The sequence shown here is derived from an EMBL/GenBank/DDBJ whole genome shotgun (WGS) entry which is preliminary data.</text>
</comment>
<reference evidence="1 2" key="1">
    <citation type="submission" date="2020-08" db="EMBL/GenBank/DDBJ databases">
        <title>Sequencing the genomes of 1000 actinobacteria strains.</title>
        <authorList>
            <person name="Klenk H.-P."/>
        </authorList>
    </citation>
    <scope>NUCLEOTIDE SEQUENCE [LARGE SCALE GENOMIC DNA]</scope>
    <source>
        <strain evidence="1 2">DSM 44936</strain>
    </source>
</reference>
<name>A0A7X0IA33_9ACTN</name>
<evidence type="ECO:0000313" key="1">
    <source>
        <dbReference type="EMBL" id="MBB6471416.1"/>
    </source>
</evidence>
<gene>
    <name evidence="1" type="ORF">BJ992_000847</name>
</gene>
<dbReference type="Gene3D" id="3.40.50.300">
    <property type="entry name" value="P-loop containing nucleotide triphosphate hydrolases"/>
    <property type="match status" value="1"/>
</dbReference>
<dbReference type="EMBL" id="JACHIU010000001">
    <property type="protein sequence ID" value="MBB6471416.1"/>
    <property type="molecule type" value="Genomic_DNA"/>
</dbReference>
<keyword evidence="2" id="KW-1185">Reference proteome</keyword>
<proteinExistence type="predicted"/>